<evidence type="ECO:0000256" key="1">
    <source>
        <dbReference type="SAM" id="Phobius"/>
    </source>
</evidence>
<dbReference type="OrthoDB" id="426527at2759"/>
<accession>A0A813ENM5</accession>
<dbReference type="EMBL" id="CAJNNV010013651">
    <property type="protein sequence ID" value="CAE8601904.1"/>
    <property type="molecule type" value="Genomic_DNA"/>
</dbReference>
<keyword evidence="3" id="KW-1185">Reference proteome</keyword>
<feature type="transmembrane region" description="Helical" evidence="1">
    <location>
        <begin position="24"/>
        <end position="44"/>
    </location>
</feature>
<dbReference type="Proteomes" id="UP000654075">
    <property type="component" value="Unassembled WGS sequence"/>
</dbReference>
<feature type="transmembrane region" description="Helical" evidence="1">
    <location>
        <begin position="51"/>
        <end position="71"/>
    </location>
</feature>
<feature type="non-terminal residue" evidence="2">
    <location>
        <position position="119"/>
    </location>
</feature>
<protein>
    <submittedName>
        <fullName evidence="2">Uncharacterized protein</fullName>
    </submittedName>
</protein>
<sequence>GGFMGSYPVPIKSPSVLEAKVHPLVFQCYKSFWVFATGWLFVLANGTSYEFSWWGVASAAFWVPAGLSTIISVPRIGLAMTMVVSCGSSTILSFLVFWLFLGDRMQQHSILGHEVYLAP</sequence>
<dbReference type="AlphaFoldDB" id="A0A813ENM5"/>
<comment type="caution">
    <text evidence="2">The sequence shown here is derived from an EMBL/GenBank/DDBJ whole genome shotgun (WGS) entry which is preliminary data.</text>
</comment>
<keyword evidence="1" id="KW-0472">Membrane</keyword>
<feature type="transmembrane region" description="Helical" evidence="1">
    <location>
        <begin position="77"/>
        <end position="101"/>
    </location>
</feature>
<keyword evidence="1" id="KW-0812">Transmembrane</keyword>
<organism evidence="2 3">
    <name type="scientific">Polarella glacialis</name>
    <name type="common">Dinoflagellate</name>
    <dbReference type="NCBI Taxonomy" id="89957"/>
    <lineage>
        <taxon>Eukaryota</taxon>
        <taxon>Sar</taxon>
        <taxon>Alveolata</taxon>
        <taxon>Dinophyceae</taxon>
        <taxon>Suessiales</taxon>
        <taxon>Suessiaceae</taxon>
        <taxon>Polarella</taxon>
    </lineage>
</organism>
<gene>
    <name evidence="2" type="ORF">PGLA1383_LOCUS20170</name>
</gene>
<proteinExistence type="predicted"/>
<keyword evidence="1" id="KW-1133">Transmembrane helix</keyword>
<evidence type="ECO:0000313" key="2">
    <source>
        <dbReference type="EMBL" id="CAE8601904.1"/>
    </source>
</evidence>
<feature type="non-terminal residue" evidence="2">
    <location>
        <position position="1"/>
    </location>
</feature>
<reference evidence="2" key="1">
    <citation type="submission" date="2021-02" db="EMBL/GenBank/DDBJ databases">
        <authorList>
            <person name="Dougan E. K."/>
            <person name="Rhodes N."/>
            <person name="Thang M."/>
            <person name="Chan C."/>
        </authorList>
    </citation>
    <scope>NUCLEOTIDE SEQUENCE</scope>
</reference>
<evidence type="ECO:0000313" key="3">
    <source>
        <dbReference type="Proteomes" id="UP000654075"/>
    </source>
</evidence>
<name>A0A813ENM5_POLGL</name>